<reference evidence="1" key="1">
    <citation type="submission" date="2022-07" db="EMBL/GenBank/DDBJ databases">
        <authorList>
            <consortium name="DAFM: The Division of Animal and Food Microbiology"/>
        </authorList>
    </citation>
    <scope>NUCLEOTIDE SEQUENCE</scope>
    <source>
        <strain evidence="1">19MO01SH01-2</strain>
    </source>
</reference>
<sequence length="81" mass="9171">MHEIDDITQRLLRAHGELIGGEALMKCLGYRTARAYQMAVRNGHVPVQTFELRGRRGRFARTVDVAYWLNSLGQDKQGAAE</sequence>
<name>A0AAI9C1L0_STEMA</name>
<dbReference type="AlphaFoldDB" id="A0AAI9C1L0"/>
<proteinExistence type="predicted"/>
<accession>A0AAI9C1L0</accession>
<dbReference type="Proteomes" id="UP001218208">
    <property type="component" value="Unassembled WGS sequence"/>
</dbReference>
<organism evidence="1 2">
    <name type="scientific">Stenotrophomonas maltophilia</name>
    <name type="common">Pseudomonas maltophilia</name>
    <name type="synonym">Xanthomonas maltophilia</name>
    <dbReference type="NCBI Taxonomy" id="40324"/>
    <lineage>
        <taxon>Bacteria</taxon>
        <taxon>Pseudomonadati</taxon>
        <taxon>Pseudomonadota</taxon>
        <taxon>Gammaproteobacteria</taxon>
        <taxon>Lysobacterales</taxon>
        <taxon>Lysobacteraceae</taxon>
        <taxon>Stenotrophomonas</taxon>
        <taxon>Stenotrophomonas maltophilia group</taxon>
    </lineage>
</organism>
<dbReference type="EMBL" id="ABLOJW010000009">
    <property type="protein sequence ID" value="EKT4092430.1"/>
    <property type="molecule type" value="Genomic_DNA"/>
</dbReference>
<evidence type="ECO:0000313" key="1">
    <source>
        <dbReference type="EMBL" id="EKT4092430.1"/>
    </source>
</evidence>
<gene>
    <name evidence="1" type="ORF">QEG23_001939</name>
</gene>
<comment type="caution">
    <text evidence="1">The sequence shown here is derived from an EMBL/GenBank/DDBJ whole genome shotgun (WGS) entry which is preliminary data.</text>
</comment>
<protein>
    <submittedName>
        <fullName evidence="1">Uncharacterized protein</fullName>
    </submittedName>
</protein>
<evidence type="ECO:0000313" key="2">
    <source>
        <dbReference type="Proteomes" id="UP001218208"/>
    </source>
</evidence>